<gene>
    <name evidence="4" type="ORF">EUA98_05695</name>
</gene>
<feature type="region of interest" description="Disordered" evidence="1">
    <location>
        <begin position="722"/>
        <end position="757"/>
    </location>
</feature>
<dbReference type="CDD" id="cd00118">
    <property type="entry name" value="LysM"/>
    <property type="match status" value="2"/>
</dbReference>
<evidence type="ECO:0000313" key="5">
    <source>
        <dbReference type="Proteomes" id="UP000293764"/>
    </source>
</evidence>
<dbReference type="PANTHER" id="PTHR34700:SF4">
    <property type="entry name" value="PHAGE-LIKE ELEMENT PBSX PROTEIN XKDP"/>
    <property type="match status" value="1"/>
</dbReference>
<dbReference type="PROSITE" id="PS51782">
    <property type="entry name" value="LYSM"/>
    <property type="match status" value="2"/>
</dbReference>
<organism evidence="4 5">
    <name type="scientific">Pengzhenrongella frigida</name>
    <dbReference type="NCBI Taxonomy" id="1259133"/>
    <lineage>
        <taxon>Bacteria</taxon>
        <taxon>Bacillati</taxon>
        <taxon>Actinomycetota</taxon>
        <taxon>Actinomycetes</taxon>
        <taxon>Micrococcales</taxon>
        <taxon>Pengzhenrongella</taxon>
    </lineage>
</organism>
<keyword evidence="5" id="KW-1185">Reference proteome</keyword>
<keyword evidence="2" id="KW-0472">Membrane</keyword>
<evidence type="ECO:0000259" key="3">
    <source>
        <dbReference type="PROSITE" id="PS51782"/>
    </source>
</evidence>
<dbReference type="Proteomes" id="UP000293764">
    <property type="component" value="Unassembled WGS sequence"/>
</dbReference>
<feature type="domain" description="LysM" evidence="3">
    <location>
        <begin position="161"/>
        <end position="210"/>
    </location>
</feature>
<dbReference type="AlphaFoldDB" id="A0A4V1ZHF8"/>
<dbReference type="OrthoDB" id="8444614at2"/>
<name>A0A4V1ZHF8_9MICO</name>
<dbReference type="Pfam" id="PF01476">
    <property type="entry name" value="LysM"/>
    <property type="match status" value="2"/>
</dbReference>
<keyword evidence="2" id="KW-0812">Transmembrane</keyword>
<dbReference type="InterPro" id="IPR036779">
    <property type="entry name" value="LysM_dom_sf"/>
</dbReference>
<dbReference type="InterPro" id="IPR018392">
    <property type="entry name" value="LysM"/>
</dbReference>
<dbReference type="InterPro" id="IPR052196">
    <property type="entry name" value="Bact_Kbp"/>
</dbReference>
<dbReference type="PANTHER" id="PTHR34700">
    <property type="entry name" value="POTASSIUM BINDING PROTEIN KBP"/>
    <property type="match status" value="1"/>
</dbReference>
<dbReference type="RefSeq" id="WP_130101716.1">
    <property type="nucleotide sequence ID" value="NZ_SDWW01000010.1"/>
</dbReference>
<keyword evidence="2" id="KW-1133">Transmembrane helix</keyword>
<dbReference type="EMBL" id="SDWW01000010">
    <property type="protein sequence ID" value="RYV51894.1"/>
    <property type="molecule type" value="Genomic_DNA"/>
</dbReference>
<dbReference type="SMART" id="SM00257">
    <property type="entry name" value="LysM"/>
    <property type="match status" value="2"/>
</dbReference>
<feature type="transmembrane region" description="Helical" evidence="2">
    <location>
        <begin position="57"/>
        <end position="82"/>
    </location>
</feature>
<evidence type="ECO:0000256" key="1">
    <source>
        <dbReference type="SAM" id="MobiDB-lite"/>
    </source>
</evidence>
<accession>A0A4V1ZHF8</accession>
<sequence length="1068" mass="112386">MRLRARLVGLLASVLLIGVVVAVPAVLVRVGVDLIPSGLPTLELVWIALRSPDDGALVLQAVTLVAWLAWLVLSVSIVLEVVARLRGVRAPNIPGLQVPQLAALQLVSAAALLFVAIPSIGTSVAEAAPAHAAMAHDVIDAPVLVESRPVGTGPASPGEWSTYTIRLGDSLSAIARDQLGDADRWSELVDLNPVVADDPDLIYVGTVLRLPALVAPAAPANSRTYTVQSGDSLSSIAVRELGDAERYPEIFEASKNTVQPDGRQVVDPDVIDVGQVLTIPGTVEPTTAPAAPAPVAATTEPMADPVPDVAIPEPSEVPTNTYRAPESIPAGAAQVDAPEQDDEEASTAAPWLLAGLTGGGAVLAGALFLLRARRRRAQSRARRPGHTLPAPDVALASVEKTISAVGAVTAPTVKHMDAVLRRLAASVTRDGATMPDLAAVELTATHVVLHLGTSTSLRSPWLGSSDGYHWRIPATLPLDDIGPEVTDQPAPYPLLVTIGIGDDEGVWLLNVEDLDVSITGDPTYGLDFARYLVAEVACNPWSAGARVHCVGVGTELAGLNPDRVRVHEGPADGDDPVDEALAEALRTLDNATDVGVDVVTARATQAGAEAWTARLLLLDASTTHPALNELLELVHANPGRTGTCVVLNGTRPDAPGIVLDVTANGRITLASAGLDLVAVGLTSDEAQGCAALLAQSELVDAVAVPVDNQATEGWRSFVDQAGALRDEHTLPREPALEGDPDEGRPAEQQGSTVLSEPDELYLDGAATTSEDLQALAPRVAAAVRREVEDADPLLDEDVAAWFAESSRLPKLRLLGPVRATTRGKPLLKRKPYMTELLTFIALHPHGATPGEVSEAFGLTGAKVREYVRLVREWLGTDPRTGEPHVPDARLAQGALHRGTPVYEVVDLIVDLDLFRRLRARGQARGTDGIDDLRTALRLVEGRPFDAPAQRRAGGGWTWLVDGDRIDEHAVVAVVDVAHLVVTHALAAGDVVAARMAAETAAMAAPFEEIPRLDLAAVATAEGRHAEANRIIRDEIANRTDDEGAPPELVGRTEEILRGRVGWLGSRAS</sequence>
<feature type="compositionally biased region" description="Basic and acidic residues" evidence="1">
    <location>
        <begin position="724"/>
        <end position="745"/>
    </location>
</feature>
<reference evidence="4 5" key="1">
    <citation type="submission" date="2019-01" db="EMBL/GenBank/DDBJ databases">
        <title>Novel species of Cellulomonas.</title>
        <authorList>
            <person name="Liu Q."/>
            <person name="Xin Y.-H."/>
        </authorList>
    </citation>
    <scope>NUCLEOTIDE SEQUENCE [LARGE SCALE GENOMIC DNA]</scope>
    <source>
        <strain evidence="4 5">HLT2-17</strain>
    </source>
</reference>
<proteinExistence type="predicted"/>
<dbReference type="Gene3D" id="3.10.350.10">
    <property type="entry name" value="LysM domain"/>
    <property type="match status" value="2"/>
</dbReference>
<evidence type="ECO:0000313" key="4">
    <source>
        <dbReference type="EMBL" id="RYV51894.1"/>
    </source>
</evidence>
<feature type="transmembrane region" description="Helical" evidence="2">
    <location>
        <begin position="348"/>
        <end position="370"/>
    </location>
</feature>
<comment type="caution">
    <text evidence="4">The sequence shown here is derived from an EMBL/GenBank/DDBJ whole genome shotgun (WGS) entry which is preliminary data.</text>
</comment>
<evidence type="ECO:0000256" key="2">
    <source>
        <dbReference type="SAM" id="Phobius"/>
    </source>
</evidence>
<feature type="domain" description="LysM" evidence="3">
    <location>
        <begin position="223"/>
        <end position="279"/>
    </location>
</feature>
<protein>
    <submittedName>
        <fullName evidence="4">LysM peptidoglycan-binding domain-containing protein</fullName>
    </submittedName>
</protein>